<dbReference type="Gene3D" id="3.30.70.1290">
    <property type="entry name" value="Transposase IS200-like"/>
    <property type="match status" value="1"/>
</dbReference>
<name>A0A0E3UUB2_9FUSO</name>
<dbReference type="EMBL" id="CP011280">
    <property type="protein sequence ID" value="AKC96069.1"/>
    <property type="molecule type" value="Genomic_DNA"/>
</dbReference>
<dbReference type="GO" id="GO:0006313">
    <property type="term" value="P:DNA transposition"/>
    <property type="evidence" value="ECO:0007669"/>
    <property type="project" value="InterPro"/>
</dbReference>
<dbReference type="KEGG" id="sns:VC03_06265"/>
<dbReference type="STRING" id="187101.VC03_06265"/>
<evidence type="ECO:0000313" key="2">
    <source>
        <dbReference type="EMBL" id="AKC96069.1"/>
    </source>
</evidence>
<dbReference type="RefSeq" id="WP_046329173.1">
    <property type="nucleotide sequence ID" value="NZ_CAUPIC010000008.1"/>
</dbReference>
<accession>A0A0E3UUB2</accession>
<proteinExistence type="predicted"/>
<organism evidence="2 3">
    <name type="scientific">Sneathia vaginalis</name>
    <dbReference type="NCBI Taxonomy" id="187101"/>
    <lineage>
        <taxon>Bacteria</taxon>
        <taxon>Fusobacteriati</taxon>
        <taxon>Fusobacteriota</taxon>
        <taxon>Fusobacteriia</taxon>
        <taxon>Fusobacteriales</taxon>
        <taxon>Leptotrichiaceae</taxon>
        <taxon>Sneathia</taxon>
    </lineage>
</organism>
<reference evidence="2 3" key="1">
    <citation type="journal article" date="2012" name="BMC Genomics">
        <title>Genomic sequence analysis and characterization of Sneathia amnii sp. nov.</title>
        <authorList>
            <consortium name="Vaginal Microbiome Consortium (additional members)"/>
            <person name="Harwich M.D.Jr."/>
            <person name="Serrano M.G."/>
            <person name="Fettweis J.M."/>
            <person name="Alves J.M."/>
            <person name="Reimers M.A."/>
            <person name="Buck G.A."/>
            <person name="Jefferson K.K."/>
        </authorList>
    </citation>
    <scope>NUCLEOTIDE SEQUENCE [LARGE SCALE GENOMIC DNA]</scope>
    <source>
        <strain evidence="2 3">SN35</strain>
    </source>
</reference>
<dbReference type="PANTHER" id="PTHR33360:SF4">
    <property type="entry name" value="TRANSPOSASE IS200-LIKE PROTEIN"/>
    <property type="match status" value="1"/>
</dbReference>
<evidence type="ECO:0000313" key="3">
    <source>
        <dbReference type="Proteomes" id="UP000033103"/>
    </source>
</evidence>
<dbReference type="GO" id="GO:0003677">
    <property type="term" value="F:DNA binding"/>
    <property type="evidence" value="ECO:0007669"/>
    <property type="project" value="InterPro"/>
</dbReference>
<evidence type="ECO:0000259" key="1">
    <source>
        <dbReference type="SMART" id="SM01321"/>
    </source>
</evidence>
<dbReference type="Proteomes" id="UP000033103">
    <property type="component" value="Chromosome"/>
</dbReference>
<gene>
    <name evidence="2" type="ORF">VC03_06265</name>
</gene>
<dbReference type="SUPFAM" id="SSF143422">
    <property type="entry name" value="Transposase IS200-like"/>
    <property type="match status" value="1"/>
</dbReference>
<sequence>MFKEYNHSAFSLHYELVLVTKNKTPIFNEDIVNFGVEIFKNISVSYQVNLTGIHFEATHMHFKFEAYPTTNLYKFINAYKSASSRKIKNYYPEVRDKLSGTAMWEANYFLITTGVSSNDIVLHYIEEYIKCDEIHHEHTENCIGE</sequence>
<dbReference type="Pfam" id="PF01797">
    <property type="entry name" value="Y1_Tnp"/>
    <property type="match status" value="1"/>
</dbReference>
<dbReference type="HOGENOM" id="CLU_101320_2_2_0"/>
<protein>
    <recommendedName>
        <fullName evidence="1">Transposase IS200-like domain-containing protein</fullName>
    </recommendedName>
</protein>
<dbReference type="SMART" id="SM01321">
    <property type="entry name" value="Y1_Tnp"/>
    <property type="match status" value="1"/>
</dbReference>
<dbReference type="InterPro" id="IPR002686">
    <property type="entry name" value="Transposase_17"/>
</dbReference>
<dbReference type="OrthoDB" id="9798161at2"/>
<feature type="domain" description="Transposase IS200-like" evidence="1">
    <location>
        <begin position="9"/>
        <end position="128"/>
    </location>
</feature>
<keyword evidence="3" id="KW-1185">Reference proteome</keyword>
<dbReference type="NCBIfam" id="NF033573">
    <property type="entry name" value="transpos_IS200"/>
    <property type="match status" value="1"/>
</dbReference>
<dbReference type="GO" id="GO:0004803">
    <property type="term" value="F:transposase activity"/>
    <property type="evidence" value="ECO:0007669"/>
    <property type="project" value="InterPro"/>
</dbReference>
<dbReference type="InterPro" id="IPR036515">
    <property type="entry name" value="Transposase_17_sf"/>
</dbReference>
<dbReference type="AlphaFoldDB" id="A0A0E3UUB2"/>
<dbReference type="PATRIC" id="fig|1069640.6.peg.1244"/>
<dbReference type="PANTHER" id="PTHR33360">
    <property type="entry name" value="TRANSPOSASE FOR INSERTION SEQUENCE ELEMENT IS200"/>
    <property type="match status" value="1"/>
</dbReference>